<accession>A0ACC0VUY0</accession>
<name>A0ACC0VUY0_9STRA</name>
<gene>
    <name evidence="1" type="ORF">PsorP6_010054</name>
</gene>
<comment type="caution">
    <text evidence="1">The sequence shown here is derived from an EMBL/GenBank/DDBJ whole genome shotgun (WGS) entry which is preliminary data.</text>
</comment>
<proteinExistence type="predicted"/>
<evidence type="ECO:0000313" key="2">
    <source>
        <dbReference type="Proteomes" id="UP001163321"/>
    </source>
</evidence>
<reference evidence="1 2" key="1">
    <citation type="journal article" date="2022" name="bioRxiv">
        <title>The genome of the oomycete Peronosclerospora sorghi, a cosmopolitan pathogen of maize and sorghum, is inflated with dispersed pseudogenes.</title>
        <authorList>
            <person name="Fletcher K."/>
            <person name="Martin F."/>
            <person name="Isakeit T."/>
            <person name="Cavanaugh K."/>
            <person name="Magill C."/>
            <person name="Michelmore R."/>
        </authorList>
    </citation>
    <scope>NUCLEOTIDE SEQUENCE [LARGE SCALE GENOMIC DNA]</scope>
    <source>
        <strain evidence="1">P6</strain>
    </source>
</reference>
<evidence type="ECO:0000313" key="1">
    <source>
        <dbReference type="EMBL" id="KAI9909770.1"/>
    </source>
</evidence>
<sequence>MEEALAYESQSVASRGTQDGRVQEHAHWCFVHATRCFRIGLSTYLEDDVVPRAPHALEEFVYDVVDVLKATIRRDFYYHLLRFLWTVGTQVKHELTHKDGDHGLRALHTFSWLNAFKYSVQEHLFRDAHLALMQTTALAAAACGTDAHEMATEFFHYLVKELVRAGKLARAEELQWRALEHRVEEHLLWQAASTASIVPVALYFLHAQETARKHCIVLVHFGSPSGAGGDGFEKCS</sequence>
<organism evidence="1 2">
    <name type="scientific">Peronosclerospora sorghi</name>
    <dbReference type="NCBI Taxonomy" id="230839"/>
    <lineage>
        <taxon>Eukaryota</taxon>
        <taxon>Sar</taxon>
        <taxon>Stramenopiles</taxon>
        <taxon>Oomycota</taxon>
        <taxon>Peronosporomycetes</taxon>
        <taxon>Peronosporales</taxon>
        <taxon>Peronosporaceae</taxon>
        <taxon>Peronosclerospora</taxon>
    </lineage>
</organism>
<keyword evidence="2" id="KW-1185">Reference proteome</keyword>
<dbReference type="Proteomes" id="UP001163321">
    <property type="component" value="Chromosome 6"/>
</dbReference>
<dbReference type="EMBL" id="CM047585">
    <property type="protein sequence ID" value="KAI9909770.1"/>
    <property type="molecule type" value="Genomic_DNA"/>
</dbReference>
<protein>
    <submittedName>
        <fullName evidence="1">Uncharacterized protein</fullName>
    </submittedName>
</protein>